<sequence>MAGLFNTGDARAMFRHLQIKWVSFYSNPTEEGLIDTLFPMNHLREWIVREEYSDEQVSAQAKILDDQLWAMEEYKIVNSLCNHTKHYKPNLKKNPPYVTTELKGARAGLMKCGDPLDVTHFMVDGREIRDIFIEVYRIYYAFFESADENDYQAYRG</sequence>
<dbReference type="EMBL" id="PIDS01000573">
    <property type="protein sequence ID" value="PLL37611.1"/>
    <property type="molecule type" value="Genomic_DNA"/>
</dbReference>
<proteinExistence type="predicted"/>
<reference evidence="1 2" key="1">
    <citation type="submission" date="2017-11" db="EMBL/GenBank/DDBJ databases">
        <authorList>
            <person name="Han C.G."/>
        </authorList>
    </citation>
    <scope>NUCLEOTIDE SEQUENCE [LARGE SCALE GENOMIC DNA]</scope>
    <source>
        <strain evidence="1 2">A11</strain>
    </source>
</reference>
<protein>
    <submittedName>
        <fullName evidence="1">Uncharacterized protein</fullName>
    </submittedName>
</protein>
<evidence type="ECO:0000313" key="2">
    <source>
        <dbReference type="Proteomes" id="UP000234505"/>
    </source>
</evidence>
<organism evidence="1 2">
    <name type="scientific">Klebsiella michiganensis</name>
    <dbReference type="NCBI Taxonomy" id="1134687"/>
    <lineage>
        <taxon>Bacteria</taxon>
        <taxon>Pseudomonadati</taxon>
        <taxon>Pseudomonadota</taxon>
        <taxon>Gammaproteobacteria</taxon>
        <taxon>Enterobacterales</taxon>
        <taxon>Enterobacteriaceae</taxon>
        <taxon>Klebsiella/Raoultella group</taxon>
        <taxon>Klebsiella</taxon>
    </lineage>
</organism>
<dbReference type="AlphaFoldDB" id="A0A2J4R2T1"/>
<comment type="caution">
    <text evidence="1">The sequence shown here is derived from an EMBL/GenBank/DDBJ whole genome shotgun (WGS) entry which is preliminary data.</text>
</comment>
<gene>
    <name evidence="1" type="ORF">CWN50_16955</name>
</gene>
<dbReference type="Proteomes" id="UP000234505">
    <property type="component" value="Unassembled WGS sequence"/>
</dbReference>
<name>A0A2J4R2T1_9ENTR</name>
<reference evidence="1 2" key="2">
    <citation type="submission" date="2018-01" db="EMBL/GenBank/DDBJ databases">
        <title>Genomic study of Klebsiella pneumoniae.</title>
        <authorList>
            <person name="Yang Y."/>
            <person name="Bicalho R."/>
        </authorList>
    </citation>
    <scope>NUCLEOTIDE SEQUENCE [LARGE SCALE GENOMIC DNA]</scope>
    <source>
        <strain evidence="1 2">A11</strain>
    </source>
</reference>
<accession>A0A2J4R2T1</accession>
<evidence type="ECO:0000313" key="1">
    <source>
        <dbReference type="EMBL" id="PLL37611.1"/>
    </source>
</evidence>